<comment type="caution">
    <text evidence="1">The sequence shown here is derived from an EMBL/GenBank/DDBJ whole genome shotgun (WGS) entry which is preliminary data.</text>
</comment>
<dbReference type="Gene3D" id="3.40.50.450">
    <property type="match status" value="1"/>
</dbReference>
<sequence>MRWAHATPTQAAELLGELGAPEPAERALDRLARAAWSVLIEPGDAVAGMLIAAHGPREALERAVTGDISGAGIDPEAQQAALGRWRPRMADTALESVLRVARAARAQLLVPEDAAWPGALADLGPHMPVCLWARGVPEALRRTAGTDWHVAELELAL</sequence>
<dbReference type="EMBL" id="BAAAPL010000001">
    <property type="protein sequence ID" value="GAA1691454.1"/>
    <property type="molecule type" value="Genomic_DNA"/>
</dbReference>
<keyword evidence="2" id="KW-1185">Reference proteome</keyword>
<proteinExistence type="predicted"/>
<name>A0ABN2HPV2_9MICO</name>
<protein>
    <submittedName>
        <fullName evidence="1">Uncharacterized protein</fullName>
    </submittedName>
</protein>
<organism evidence="1 2">
    <name type="scientific">Microbacterium sediminicola</name>
    <dbReference type="NCBI Taxonomy" id="415210"/>
    <lineage>
        <taxon>Bacteria</taxon>
        <taxon>Bacillati</taxon>
        <taxon>Actinomycetota</taxon>
        <taxon>Actinomycetes</taxon>
        <taxon>Micrococcales</taxon>
        <taxon>Microbacteriaceae</taxon>
        <taxon>Microbacterium</taxon>
    </lineage>
</organism>
<evidence type="ECO:0000313" key="2">
    <source>
        <dbReference type="Proteomes" id="UP001501690"/>
    </source>
</evidence>
<accession>A0ABN2HPV2</accession>
<dbReference type="Proteomes" id="UP001501690">
    <property type="component" value="Unassembled WGS sequence"/>
</dbReference>
<reference evidence="1 2" key="1">
    <citation type="journal article" date="2019" name="Int. J. Syst. Evol. Microbiol.">
        <title>The Global Catalogue of Microorganisms (GCM) 10K type strain sequencing project: providing services to taxonomists for standard genome sequencing and annotation.</title>
        <authorList>
            <consortium name="The Broad Institute Genomics Platform"/>
            <consortium name="The Broad Institute Genome Sequencing Center for Infectious Disease"/>
            <person name="Wu L."/>
            <person name="Ma J."/>
        </authorList>
    </citation>
    <scope>NUCLEOTIDE SEQUENCE [LARGE SCALE GENOMIC DNA]</scope>
    <source>
        <strain evidence="1 2">JCM 15577</strain>
    </source>
</reference>
<dbReference type="RefSeq" id="WP_344068949.1">
    <property type="nucleotide sequence ID" value="NZ_BAAAPL010000001.1"/>
</dbReference>
<gene>
    <name evidence="1" type="ORF">GCM10009808_05570</name>
</gene>
<evidence type="ECO:0000313" key="1">
    <source>
        <dbReference type="EMBL" id="GAA1691454.1"/>
    </source>
</evidence>